<evidence type="ECO:0000256" key="5">
    <source>
        <dbReference type="ARBA" id="ARBA00022679"/>
    </source>
</evidence>
<gene>
    <name evidence="9" type="ORF">JZO70_19765</name>
</gene>
<dbReference type="Gene3D" id="1.10.287.130">
    <property type="match status" value="1"/>
</dbReference>
<dbReference type="InterPro" id="IPR003594">
    <property type="entry name" value="HATPase_dom"/>
</dbReference>
<reference evidence="9 10" key="1">
    <citation type="submission" date="2021-03" db="EMBL/GenBank/DDBJ databases">
        <title>Enterococcal diversity collection.</title>
        <authorList>
            <person name="Gilmore M.S."/>
            <person name="Schwartzman J."/>
            <person name="Van Tyne D."/>
            <person name="Martin M."/>
            <person name="Earl A.M."/>
            <person name="Manson A.L."/>
            <person name="Straub T."/>
            <person name="Salamzade R."/>
            <person name="Saavedra J."/>
            <person name="Lebreton F."/>
            <person name="Prichula J."/>
            <person name="Schaufler K."/>
            <person name="Gaca A."/>
            <person name="Sgardioli B."/>
            <person name="Wagenaar J."/>
            <person name="Strong T."/>
        </authorList>
    </citation>
    <scope>NUCLEOTIDE SEQUENCE [LARGE SCALE GENOMIC DNA]</scope>
    <source>
        <strain evidence="9 10">669A</strain>
    </source>
</reference>
<dbReference type="PROSITE" id="PS50109">
    <property type="entry name" value="HIS_KIN"/>
    <property type="match status" value="1"/>
</dbReference>
<protein>
    <recommendedName>
        <fullName evidence="3">histidine kinase</fullName>
        <ecNumber evidence="3">2.7.13.3</ecNumber>
    </recommendedName>
</protein>
<accession>A0ABS3LFJ9</accession>
<dbReference type="PRINTS" id="PR00344">
    <property type="entry name" value="BCTRLSENSOR"/>
</dbReference>
<name>A0ABS3LFJ9_9ENTE</name>
<evidence type="ECO:0000259" key="8">
    <source>
        <dbReference type="PROSITE" id="PS50109"/>
    </source>
</evidence>
<evidence type="ECO:0000256" key="1">
    <source>
        <dbReference type="ARBA" id="ARBA00000085"/>
    </source>
</evidence>
<dbReference type="InterPro" id="IPR005467">
    <property type="entry name" value="His_kinase_dom"/>
</dbReference>
<dbReference type="InterPro" id="IPR050351">
    <property type="entry name" value="BphY/WalK/GraS-like"/>
</dbReference>
<keyword evidence="7" id="KW-0902">Two-component regulatory system</keyword>
<dbReference type="EMBL" id="JAFREM010000033">
    <property type="protein sequence ID" value="MBO1308423.1"/>
    <property type="molecule type" value="Genomic_DNA"/>
</dbReference>
<comment type="subcellular location">
    <subcellularLocation>
        <location evidence="2">Membrane</location>
    </subcellularLocation>
</comment>
<dbReference type="InterPro" id="IPR003661">
    <property type="entry name" value="HisK_dim/P_dom"/>
</dbReference>
<dbReference type="Gene3D" id="3.30.565.10">
    <property type="entry name" value="Histidine kinase-like ATPase, C-terminal domain"/>
    <property type="match status" value="1"/>
</dbReference>
<dbReference type="SMART" id="SM00388">
    <property type="entry name" value="HisKA"/>
    <property type="match status" value="1"/>
</dbReference>
<evidence type="ECO:0000256" key="3">
    <source>
        <dbReference type="ARBA" id="ARBA00012438"/>
    </source>
</evidence>
<dbReference type="InterPro" id="IPR036097">
    <property type="entry name" value="HisK_dim/P_sf"/>
</dbReference>
<dbReference type="Proteomes" id="UP000664601">
    <property type="component" value="Unassembled WGS sequence"/>
</dbReference>
<keyword evidence="6 9" id="KW-0418">Kinase</keyword>
<dbReference type="SUPFAM" id="SSF55874">
    <property type="entry name" value="ATPase domain of HSP90 chaperone/DNA topoisomerase II/histidine kinase"/>
    <property type="match status" value="1"/>
</dbReference>
<dbReference type="SMART" id="SM00387">
    <property type="entry name" value="HATPase_c"/>
    <property type="match status" value="1"/>
</dbReference>
<evidence type="ECO:0000313" key="9">
    <source>
        <dbReference type="EMBL" id="MBO1308423.1"/>
    </source>
</evidence>
<dbReference type="InterPro" id="IPR036890">
    <property type="entry name" value="HATPase_C_sf"/>
</dbReference>
<dbReference type="Pfam" id="PF00512">
    <property type="entry name" value="HisKA"/>
    <property type="match status" value="1"/>
</dbReference>
<evidence type="ECO:0000256" key="4">
    <source>
        <dbReference type="ARBA" id="ARBA00022553"/>
    </source>
</evidence>
<dbReference type="CDD" id="cd00082">
    <property type="entry name" value="HisKA"/>
    <property type="match status" value="1"/>
</dbReference>
<dbReference type="PANTHER" id="PTHR45453">
    <property type="entry name" value="PHOSPHATE REGULON SENSOR PROTEIN PHOR"/>
    <property type="match status" value="1"/>
</dbReference>
<keyword evidence="10" id="KW-1185">Reference proteome</keyword>
<keyword evidence="5" id="KW-0808">Transferase</keyword>
<dbReference type="GO" id="GO:0016301">
    <property type="term" value="F:kinase activity"/>
    <property type="evidence" value="ECO:0007669"/>
    <property type="project" value="UniProtKB-KW"/>
</dbReference>
<evidence type="ECO:0000256" key="7">
    <source>
        <dbReference type="ARBA" id="ARBA00023012"/>
    </source>
</evidence>
<dbReference type="SUPFAM" id="SSF47384">
    <property type="entry name" value="Homodimeric domain of signal transducing histidine kinase"/>
    <property type="match status" value="1"/>
</dbReference>
<comment type="caution">
    <text evidence="9">The sequence shown here is derived from an EMBL/GenBank/DDBJ whole genome shotgun (WGS) entry which is preliminary data.</text>
</comment>
<dbReference type="EC" id="2.7.13.3" evidence="3"/>
<organism evidence="9 10">
    <name type="scientific">Candidatus Enterococcus moelleringii</name>
    <dbReference type="NCBI Taxonomy" id="2815325"/>
    <lineage>
        <taxon>Bacteria</taxon>
        <taxon>Bacillati</taxon>
        <taxon>Bacillota</taxon>
        <taxon>Bacilli</taxon>
        <taxon>Lactobacillales</taxon>
        <taxon>Enterococcaceae</taxon>
        <taxon>Enterococcus</taxon>
    </lineage>
</organism>
<dbReference type="Pfam" id="PF02518">
    <property type="entry name" value="HATPase_c"/>
    <property type="match status" value="1"/>
</dbReference>
<proteinExistence type="predicted"/>
<comment type="catalytic activity">
    <reaction evidence="1">
        <text>ATP + protein L-histidine = ADP + protein N-phospho-L-histidine.</text>
        <dbReference type="EC" id="2.7.13.3"/>
    </reaction>
</comment>
<dbReference type="InterPro" id="IPR004358">
    <property type="entry name" value="Sig_transdc_His_kin-like_C"/>
</dbReference>
<feature type="domain" description="Histidine kinase" evidence="8">
    <location>
        <begin position="87"/>
        <end position="297"/>
    </location>
</feature>
<dbReference type="PANTHER" id="PTHR45453:SF1">
    <property type="entry name" value="PHOSPHATE REGULON SENSOR PROTEIN PHOR"/>
    <property type="match status" value="1"/>
</dbReference>
<evidence type="ECO:0000256" key="2">
    <source>
        <dbReference type="ARBA" id="ARBA00004370"/>
    </source>
</evidence>
<evidence type="ECO:0000256" key="6">
    <source>
        <dbReference type="ARBA" id="ARBA00022777"/>
    </source>
</evidence>
<keyword evidence="4" id="KW-0597">Phosphoprotein</keyword>
<sequence length="297" mass="33989">MINLLLLVLAVSIAGFGLHRYWLAKQTLNKMDRLLDAAIDGQKIQENFVDSYDERIVKKLKTFVDSRELITESTSSESQNIHELIANIAHQTKTPITNISMFSELLKEIEDPEQIHEYIDDINQQSQKLKHLIEELMKTSYLENHLIKTAPKRNSYSDLIMESVEAFQHLASQKQMTIQTEMASEVYGHFDEQWSKEALGNLLDNAIKYGDEGSVIDVRLKELESFIRIDVSNQGTAISEAVHGKIFQRFYRDEATQGTEGLGIGLYLVREIMQLQGGLVKVETQGDRNTFSLFFKK</sequence>
<evidence type="ECO:0000313" key="10">
    <source>
        <dbReference type="Proteomes" id="UP000664601"/>
    </source>
</evidence>
<dbReference type="RefSeq" id="WP_207675418.1">
    <property type="nucleotide sequence ID" value="NZ_JAFREM010000033.1"/>
</dbReference>